<name>M6UPT0_9LEPT</name>
<evidence type="ECO:0000313" key="2">
    <source>
        <dbReference type="Proteomes" id="UP000012153"/>
    </source>
</evidence>
<dbReference type="Proteomes" id="UP000012153">
    <property type="component" value="Unassembled WGS sequence"/>
</dbReference>
<accession>M6UPT0</accession>
<sequence length="41" mass="4619">MLNAELATERIHSARQEANAAGFAFTLTVRTNTFRRIILTL</sequence>
<protein>
    <submittedName>
        <fullName evidence="1">Uncharacterized protein</fullName>
    </submittedName>
</protein>
<proteinExistence type="predicted"/>
<gene>
    <name evidence="1" type="ORF">LEP1GSC186_0699</name>
</gene>
<dbReference type="AlphaFoldDB" id="M6UPT0"/>
<dbReference type="EMBL" id="AHOP02000055">
    <property type="protein sequence ID" value="EMO39273.1"/>
    <property type="molecule type" value="Genomic_DNA"/>
</dbReference>
<organism evidence="1 2">
    <name type="scientific">Leptospira noguchii serovar Autumnalis str. ZUN142</name>
    <dbReference type="NCBI Taxonomy" id="1085540"/>
    <lineage>
        <taxon>Bacteria</taxon>
        <taxon>Pseudomonadati</taxon>
        <taxon>Spirochaetota</taxon>
        <taxon>Spirochaetia</taxon>
        <taxon>Leptospirales</taxon>
        <taxon>Leptospiraceae</taxon>
        <taxon>Leptospira</taxon>
    </lineage>
</organism>
<reference evidence="1 2" key="1">
    <citation type="submission" date="2013-01" db="EMBL/GenBank/DDBJ databases">
        <authorList>
            <person name="Harkins D.M."/>
            <person name="Durkin A.S."/>
            <person name="Brinkac L.M."/>
            <person name="Haft D.H."/>
            <person name="Selengut J.D."/>
            <person name="Sanka R."/>
            <person name="DePew J."/>
            <person name="Purushe J."/>
            <person name="Matthias M.A."/>
            <person name="Vinetz J.M."/>
            <person name="Sutton G.G."/>
            <person name="Nierman W.C."/>
            <person name="Fouts D.E."/>
        </authorList>
    </citation>
    <scope>NUCLEOTIDE SEQUENCE [LARGE SCALE GENOMIC DNA]</scope>
    <source>
        <strain evidence="1 2">ZUN142</strain>
    </source>
</reference>
<comment type="caution">
    <text evidence="1">The sequence shown here is derived from an EMBL/GenBank/DDBJ whole genome shotgun (WGS) entry which is preliminary data.</text>
</comment>
<evidence type="ECO:0000313" key="1">
    <source>
        <dbReference type="EMBL" id="EMO39273.1"/>
    </source>
</evidence>